<organism evidence="3 4">
    <name type="scientific">Bartonella quintana (strain Toulouse)</name>
    <name type="common">Rochalimaea quintana</name>
    <dbReference type="NCBI Taxonomy" id="283165"/>
    <lineage>
        <taxon>Bacteria</taxon>
        <taxon>Pseudomonadati</taxon>
        <taxon>Pseudomonadota</taxon>
        <taxon>Alphaproteobacteria</taxon>
        <taxon>Hyphomicrobiales</taxon>
        <taxon>Bartonellaceae</taxon>
        <taxon>Bartonella</taxon>
    </lineage>
</organism>
<evidence type="ECO:0000313" key="4">
    <source>
        <dbReference type="Proteomes" id="UP000000597"/>
    </source>
</evidence>
<keyword evidence="2" id="KW-0812">Transmembrane</keyword>
<gene>
    <name evidence="3" type="ordered locus">BQ07720</name>
</gene>
<evidence type="ECO:0000313" key="3">
    <source>
        <dbReference type="EMBL" id="CAF26256.1"/>
    </source>
</evidence>
<protein>
    <submittedName>
        <fullName evidence="3">Uncharacterized protein</fullName>
    </submittedName>
</protein>
<feature type="compositionally biased region" description="Polar residues" evidence="1">
    <location>
        <begin position="61"/>
        <end position="72"/>
    </location>
</feature>
<dbReference type="eggNOG" id="ENOG50313XZ">
    <property type="taxonomic scope" value="Bacteria"/>
</dbReference>
<dbReference type="RefSeq" id="WP_011179507.1">
    <property type="nucleotide sequence ID" value="NC_005955.1"/>
</dbReference>
<evidence type="ECO:0000256" key="1">
    <source>
        <dbReference type="SAM" id="MobiDB-lite"/>
    </source>
</evidence>
<keyword evidence="2" id="KW-0472">Membrane</keyword>
<accession>A0A0H3LUE7</accession>
<feature type="region of interest" description="Disordered" evidence="1">
    <location>
        <begin position="57"/>
        <end position="114"/>
    </location>
</feature>
<sequence>MIDRNYHTYEERIAAEKKEREQHNSIGKGILAILVALFIIWFIFGFLGSFFEKSPEGISHHYNTPESNQTTKSPEKDLNPTSPVPYTYKDTTSSLFYEPNPSEQRNQPSVDHKE</sequence>
<dbReference type="EMBL" id="BX897700">
    <property type="protein sequence ID" value="CAF26256.1"/>
    <property type="molecule type" value="Genomic_DNA"/>
</dbReference>
<proteinExistence type="predicted"/>
<dbReference type="AlphaFoldDB" id="A0A0H3LUE7"/>
<dbReference type="Proteomes" id="UP000000597">
    <property type="component" value="Chromosome"/>
</dbReference>
<evidence type="ECO:0000256" key="2">
    <source>
        <dbReference type="SAM" id="Phobius"/>
    </source>
</evidence>
<dbReference type="KEGG" id="bqu:BQ07720"/>
<dbReference type="OrthoDB" id="7923623at2"/>
<keyword evidence="2" id="KW-1133">Transmembrane helix</keyword>
<name>A0A0H3LUE7_BARQU</name>
<dbReference type="HOGENOM" id="CLU_157071_0_0_5"/>
<reference evidence="3 4" key="1">
    <citation type="journal article" date="2004" name="Proc. Natl. Acad. Sci. U.S.A.">
        <title>The louse-borne human pathogen Bartonella quintana is a genomic derivative of the zoonotic agent Bartonella henselae.</title>
        <authorList>
            <person name="Alsmark U.C.M."/>
            <person name="Frank A.C."/>
            <person name="Karlberg E.O."/>
            <person name="Legault B.-A."/>
            <person name="Ardell D.H."/>
            <person name="Canbaeck B."/>
            <person name="Eriksson A.-S."/>
            <person name="Naeslund A.K."/>
            <person name="Handley S.A."/>
            <person name="Huvet M."/>
            <person name="La Scola B."/>
            <person name="Holmberg M."/>
            <person name="Andersson S.G.E."/>
        </authorList>
    </citation>
    <scope>NUCLEOTIDE SEQUENCE [LARGE SCALE GENOMIC DNA]</scope>
    <source>
        <strain evidence="3 4">Toulouse</strain>
    </source>
</reference>
<feature type="compositionally biased region" description="Polar residues" evidence="1">
    <location>
        <begin position="89"/>
        <end position="114"/>
    </location>
</feature>
<feature type="transmembrane region" description="Helical" evidence="2">
    <location>
        <begin position="30"/>
        <end position="51"/>
    </location>
</feature>